<dbReference type="AlphaFoldDB" id="A0A1C4V637"/>
<dbReference type="EMBL" id="FMCX01000001">
    <property type="protein sequence ID" value="SCE79165.1"/>
    <property type="molecule type" value="Genomic_DNA"/>
</dbReference>
<evidence type="ECO:0000256" key="1">
    <source>
        <dbReference type="SAM" id="MobiDB-lite"/>
    </source>
</evidence>
<gene>
    <name evidence="2" type="ORF">GA0070564_101968</name>
</gene>
<feature type="compositionally biased region" description="Low complexity" evidence="1">
    <location>
        <begin position="72"/>
        <end position="85"/>
    </location>
</feature>
<evidence type="ECO:0000313" key="3">
    <source>
        <dbReference type="Proteomes" id="UP000199504"/>
    </source>
</evidence>
<sequence length="144" mass="14370">MLPVAIARPHWPATLRSLRSLTRLAIAALVLAAGLGGPFGAGMPETRTASPSLWATAVAHPSPDAGATLPVASTSAAARSAPATTVDPSGSDRHAPLAAVQPAPPVVASVDRSADARAPHPSPVVAPSTEPGRDSVGRRGPPPR</sequence>
<name>A0A1C4V637_9ACTN</name>
<proteinExistence type="predicted"/>
<dbReference type="RefSeq" id="WP_091603009.1">
    <property type="nucleotide sequence ID" value="NZ_FMCX01000001.1"/>
</dbReference>
<evidence type="ECO:0000313" key="2">
    <source>
        <dbReference type="EMBL" id="SCE79165.1"/>
    </source>
</evidence>
<organism evidence="2 3">
    <name type="scientific">Micromonospora mirobrigensis</name>
    <dbReference type="NCBI Taxonomy" id="262898"/>
    <lineage>
        <taxon>Bacteria</taxon>
        <taxon>Bacillati</taxon>
        <taxon>Actinomycetota</taxon>
        <taxon>Actinomycetes</taxon>
        <taxon>Micromonosporales</taxon>
        <taxon>Micromonosporaceae</taxon>
        <taxon>Micromonospora</taxon>
    </lineage>
</organism>
<keyword evidence="3" id="KW-1185">Reference proteome</keyword>
<dbReference type="Proteomes" id="UP000199504">
    <property type="component" value="Unassembled WGS sequence"/>
</dbReference>
<accession>A0A1C4V637</accession>
<feature type="region of interest" description="Disordered" evidence="1">
    <location>
        <begin position="58"/>
        <end position="144"/>
    </location>
</feature>
<reference evidence="3" key="1">
    <citation type="submission" date="2016-06" db="EMBL/GenBank/DDBJ databases">
        <authorList>
            <person name="Varghese N."/>
            <person name="Submissions Spin"/>
        </authorList>
    </citation>
    <scope>NUCLEOTIDE SEQUENCE [LARGE SCALE GENOMIC DNA]</scope>
    <source>
        <strain evidence="3">DSM 44830</strain>
    </source>
</reference>
<protein>
    <submittedName>
        <fullName evidence="2">Uncharacterized protein</fullName>
    </submittedName>
</protein>
<feature type="compositionally biased region" description="Low complexity" evidence="1">
    <location>
        <begin position="96"/>
        <end position="110"/>
    </location>
</feature>
<dbReference type="STRING" id="262898.GA0070564_101968"/>